<proteinExistence type="predicted"/>
<reference evidence="2" key="1">
    <citation type="journal article" date="2022" name="bioRxiv">
        <title>Sequencing and chromosome-scale assembly of the giantPleurodeles waltlgenome.</title>
        <authorList>
            <person name="Brown T."/>
            <person name="Elewa A."/>
            <person name="Iarovenko S."/>
            <person name="Subramanian E."/>
            <person name="Araus A.J."/>
            <person name="Petzold A."/>
            <person name="Susuki M."/>
            <person name="Suzuki K.-i.T."/>
            <person name="Hayashi T."/>
            <person name="Toyoda A."/>
            <person name="Oliveira C."/>
            <person name="Osipova E."/>
            <person name="Leigh N.D."/>
            <person name="Simon A."/>
            <person name="Yun M.H."/>
        </authorList>
    </citation>
    <scope>NUCLEOTIDE SEQUENCE</scope>
    <source>
        <strain evidence="2">20211129_DDA</strain>
        <tissue evidence="2">Liver</tissue>
    </source>
</reference>
<dbReference type="EMBL" id="JANPWB010000002">
    <property type="protein sequence ID" value="KAJ1204949.1"/>
    <property type="molecule type" value="Genomic_DNA"/>
</dbReference>
<organism evidence="2 3">
    <name type="scientific">Pleurodeles waltl</name>
    <name type="common">Iberian ribbed newt</name>
    <dbReference type="NCBI Taxonomy" id="8319"/>
    <lineage>
        <taxon>Eukaryota</taxon>
        <taxon>Metazoa</taxon>
        <taxon>Chordata</taxon>
        <taxon>Craniata</taxon>
        <taxon>Vertebrata</taxon>
        <taxon>Euteleostomi</taxon>
        <taxon>Amphibia</taxon>
        <taxon>Batrachia</taxon>
        <taxon>Caudata</taxon>
        <taxon>Salamandroidea</taxon>
        <taxon>Salamandridae</taxon>
        <taxon>Pleurodelinae</taxon>
        <taxon>Pleurodeles</taxon>
    </lineage>
</organism>
<feature type="region of interest" description="Disordered" evidence="1">
    <location>
        <begin position="96"/>
        <end position="121"/>
    </location>
</feature>
<feature type="compositionally biased region" description="Basic and acidic residues" evidence="1">
    <location>
        <begin position="102"/>
        <end position="121"/>
    </location>
</feature>
<dbReference type="Proteomes" id="UP001066276">
    <property type="component" value="Chromosome 1_2"/>
</dbReference>
<sequence>MPQGIQSSLFAATRDSAVDGFKSSLNDLCPGMAQYQGTAGEHGTQLAVWTRALVGRETGDAGKTLRTRDVSHLRVRTLRSALGRAAAAVSLQRLGNPPEAALDGRRQGKLGKAGERLTRCA</sequence>
<keyword evidence="3" id="KW-1185">Reference proteome</keyword>
<evidence type="ECO:0000256" key="1">
    <source>
        <dbReference type="SAM" id="MobiDB-lite"/>
    </source>
</evidence>
<gene>
    <name evidence="2" type="ORF">NDU88_000384</name>
</gene>
<comment type="caution">
    <text evidence="2">The sequence shown here is derived from an EMBL/GenBank/DDBJ whole genome shotgun (WGS) entry which is preliminary data.</text>
</comment>
<evidence type="ECO:0000313" key="2">
    <source>
        <dbReference type="EMBL" id="KAJ1204949.1"/>
    </source>
</evidence>
<dbReference type="AlphaFoldDB" id="A0AAV7VTC1"/>
<protein>
    <submittedName>
        <fullName evidence="2">Uncharacterized protein</fullName>
    </submittedName>
</protein>
<evidence type="ECO:0000313" key="3">
    <source>
        <dbReference type="Proteomes" id="UP001066276"/>
    </source>
</evidence>
<accession>A0AAV7VTC1</accession>
<name>A0AAV7VTC1_PLEWA</name>